<feature type="domain" description="GHMP kinase C-terminal" evidence="12">
    <location>
        <begin position="212"/>
        <end position="261"/>
    </location>
</feature>
<dbReference type="Gene3D" id="3.30.70.890">
    <property type="entry name" value="GHMP kinase, C-terminal domain"/>
    <property type="match status" value="1"/>
</dbReference>
<dbReference type="InterPro" id="IPR006204">
    <property type="entry name" value="GHMP_kinase_N_dom"/>
</dbReference>
<comment type="pathway">
    <text evidence="10">Isoprenoid biosynthesis; isopentenyl diphosphate biosynthesis via DXP pathway; isopentenyl diphosphate from 1-deoxy-D-xylulose 5-phosphate: step 3/6.</text>
</comment>
<feature type="domain" description="GHMP kinase N-terminal" evidence="11">
    <location>
        <begin position="74"/>
        <end position="151"/>
    </location>
</feature>
<dbReference type="GO" id="GO:0019288">
    <property type="term" value="P:isopentenyl diphosphate biosynthetic process, methylerythritol 4-phosphate pathway"/>
    <property type="evidence" value="ECO:0007669"/>
    <property type="project" value="UniProtKB-UniRule"/>
</dbReference>
<dbReference type="GO" id="GO:0005524">
    <property type="term" value="F:ATP binding"/>
    <property type="evidence" value="ECO:0007669"/>
    <property type="project" value="UniProtKB-UniRule"/>
</dbReference>
<keyword evidence="4 10" id="KW-0808">Transferase</keyword>
<evidence type="ECO:0000256" key="10">
    <source>
        <dbReference type="HAMAP-Rule" id="MF_00061"/>
    </source>
</evidence>
<keyword evidence="14" id="KW-1185">Reference proteome</keyword>
<reference evidence="14" key="1">
    <citation type="submission" date="2017-09" db="EMBL/GenBank/DDBJ databases">
        <authorList>
            <person name="Cho G.-S."/>
            <person name="Oguntoyinbo F.A."/>
            <person name="Cnockaert M."/>
            <person name="Kabisch J."/>
            <person name="Neve H."/>
            <person name="Bockelmann W."/>
            <person name="Wenning M."/>
            <person name="Franz C.M."/>
            <person name="Vandamme P."/>
        </authorList>
    </citation>
    <scope>NUCLEOTIDE SEQUENCE [LARGE SCALE GENOMIC DNA]</scope>
    <source>
        <strain evidence="14">MBT G8648</strain>
    </source>
</reference>
<dbReference type="InterPro" id="IPR036554">
    <property type="entry name" value="GHMP_kinase_C_sf"/>
</dbReference>
<dbReference type="Proteomes" id="UP000218677">
    <property type="component" value="Unassembled WGS sequence"/>
</dbReference>
<name>A0A2A4HKJ1_9GAMM</name>
<evidence type="ECO:0000256" key="2">
    <source>
        <dbReference type="ARBA" id="ARBA00012052"/>
    </source>
</evidence>
<dbReference type="InterPro" id="IPR014721">
    <property type="entry name" value="Ribsml_uS5_D2-typ_fold_subgr"/>
</dbReference>
<dbReference type="Gene3D" id="3.30.230.10">
    <property type="match status" value="1"/>
</dbReference>
<accession>A0A2A4HKJ1</accession>
<feature type="active site" evidence="10">
    <location>
        <position position="19"/>
    </location>
</feature>
<gene>
    <name evidence="10" type="primary">ispE</name>
    <name evidence="13" type="ORF">CPA45_13085</name>
</gene>
<organism evidence="13 14">
    <name type="scientific">Vreelandella nigrificans</name>
    <dbReference type="NCBI Taxonomy" id="2042704"/>
    <lineage>
        <taxon>Bacteria</taxon>
        <taxon>Pseudomonadati</taxon>
        <taxon>Pseudomonadota</taxon>
        <taxon>Gammaproteobacteria</taxon>
        <taxon>Oceanospirillales</taxon>
        <taxon>Halomonadaceae</taxon>
        <taxon>Vreelandella</taxon>
    </lineage>
</organism>
<evidence type="ECO:0000256" key="5">
    <source>
        <dbReference type="ARBA" id="ARBA00022741"/>
    </source>
</evidence>
<dbReference type="InterPro" id="IPR020568">
    <property type="entry name" value="Ribosomal_Su5_D2-typ_SF"/>
</dbReference>
<protein>
    <recommendedName>
        <fullName evidence="3 10">4-diphosphocytidyl-2-C-methyl-D-erythritol kinase</fullName>
        <shortName evidence="10">CMK</shortName>
        <ecNumber evidence="2 10">2.7.1.148</ecNumber>
    </recommendedName>
    <alternativeName>
        <fullName evidence="9 10">4-(cytidine-5'-diphospho)-2-C-methyl-D-erythritol kinase</fullName>
    </alternativeName>
</protein>
<evidence type="ECO:0000256" key="8">
    <source>
        <dbReference type="ARBA" id="ARBA00023229"/>
    </source>
</evidence>
<dbReference type="Pfam" id="PF00288">
    <property type="entry name" value="GHMP_kinases_N"/>
    <property type="match status" value="1"/>
</dbReference>
<dbReference type="AlphaFoldDB" id="A0A2A4HKJ1"/>
<dbReference type="PIRSF" id="PIRSF010376">
    <property type="entry name" value="IspE"/>
    <property type="match status" value="1"/>
</dbReference>
<dbReference type="OrthoDB" id="9809438at2"/>
<comment type="catalytic activity">
    <reaction evidence="10">
        <text>4-CDP-2-C-methyl-D-erythritol + ATP = 4-CDP-2-C-methyl-D-erythritol 2-phosphate + ADP + H(+)</text>
        <dbReference type="Rhea" id="RHEA:18437"/>
        <dbReference type="ChEBI" id="CHEBI:15378"/>
        <dbReference type="ChEBI" id="CHEBI:30616"/>
        <dbReference type="ChEBI" id="CHEBI:57823"/>
        <dbReference type="ChEBI" id="CHEBI:57919"/>
        <dbReference type="ChEBI" id="CHEBI:456216"/>
        <dbReference type="EC" id="2.7.1.148"/>
    </reaction>
</comment>
<evidence type="ECO:0000259" key="11">
    <source>
        <dbReference type="Pfam" id="PF00288"/>
    </source>
</evidence>
<proteinExistence type="inferred from homology"/>
<evidence type="ECO:0000259" key="12">
    <source>
        <dbReference type="Pfam" id="PF08544"/>
    </source>
</evidence>
<dbReference type="NCBIfam" id="TIGR00154">
    <property type="entry name" value="ispE"/>
    <property type="match status" value="1"/>
</dbReference>
<keyword evidence="8 10" id="KW-0414">Isoprene biosynthesis</keyword>
<evidence type="ECO:0000256" key="1">
    <source>
        <dbReference type="ARBA" id="ARBA00009684"/>
    </source>
</evidence>
<evidence type="ECO:0000256" key="9">
    <source>
        <dbReference type="ARBA" id="ARBA00032554"/>
    </source>
</evidence>
<dbReference type="SUPFAM" id="SSF54211">
    <property type="entry name" value="Ribosomal protein S5 domain 2-like"/>
    <property type="match status" value="1"/>
</dbReference>
<evidence type="ECO:0000256" key="4">
    <source>
        <dbReference type="ARBA" id="ARBA00022679"/>
    </source>
</evidence>
<keyword evidence="5 10" id="KW-0547">Nucleotide-binding</keyword>
<dbReference type="HAMAP" id="MF_00061">
    <property type="entry name" value="IspE"/>
    <property type="match status" value="1"/>
</dbReference>
<comment type="function">
    <text evidence="10">Catalyzes the phosphorylation of the position 2 hydroxy group of 4-diphosphocytidyl-2C-methyl-D-erythritol.</text>
</comment>
<dbReference type="Pfam" id="PF08544">
    <property type="entry name" value="GHMP_kinases_C"/>
    <property type="match status" value="1"/>
</dbReference>
<dbReference type="InterPro" id="IPR004424">
    <property type="entry name" value="IspE"/>
</dbReference>
<feature type="binding site" evidence="10">
    <location>
        <begin position="102"/>
        <end position="112"/>
    </location>
    <ligand>
        <name>ATP</name>
        <dbReference type="ChEBI" id="CHEBI:30616"/>
    </ligand>
</feature>
<dbReference type="UniPathway" id="UPA00056">
    <property type="reaction ID" value="UER00094"/>
</dbReference>
<feature type="active site" evidence="10">
    <location>
        <position position="144"/>
    </location>
</feature>
<keyword evidence="7 10" id="KW-0067">ATP-binding</keyword>
<dbReference type="InterPro" id="IPR013750">
    <property type="entry name" value="GHMP_kinase_C_dom"/>
</dbReference>
<evidence type="ECO:0000256" key="7">
    <source>
        <dbReference type="ARBA" id="ARBA00022840"/>
    </source>
</evidence>
<sequence>MPTSTLIPSSTLTLPSPGKLNRMLHIVGRRQDGYHELQTIFQFIDLCDQLHFSPRHDGVIELTNAITGVAHDDNLIVRAARLLQQASGTRLGTSISIDKNLPMGGGLGGGSSNAATVLMGLNHLWKLGLTKAELARLGLTLGADVPVFVHGHSAWAEGVGEKLTSVTLDTPWFVVIHPSVSVATPAIFQDPELTRDSHPITMARALQGGASEWRNDCEATVKKRYPPIAVALDWLAQYAPSRLTGTGACLFAAFDSQQAAQTTVAGLMHQQKHQHWQAWVARGLNASPLQDALGC</sequence>
<evidence type="ECO:0000256" key="3">
    <source>
        <dbReference type="ARBA" id="ARBA00017473"/>
    </source>
</evidence>
<comment type="similarity">
    <text evidence="1 10">Belongs to the GHMP kinase family. IspE subfamily.</text>
</comment>
<evidence type="ECO:0000313" key="14">
    <source>
        <dbReference type="Proteomes" id="UP000218677"/>
    </source>
</evidence>
<dbReference type="EC" id="2.7.1.148" evidence="2 10"/>
<dbReference type="SUPFAM" id="SSF55060">
    <property type="entry name" value="GHMP Kinase, C-terminal domain"/>
    <property type="match status" value="1"/>
</dbReference>
<keyword evidence="6 10" id="KW-0418">Kinase</keyword>
<dbReference type="GO" id="GO:0016114">
    <property type="term" value="P:terpenoid biosynthetic process"/>
    <property type="evidence" value="ECO:0007669"/>
    <property type="project" value="UniProtKB-UniRule"/>
</dbReference>
<comment type="caution">
    <text evidence="13">The sequence shown here is derived from an EMBL/GenBank/DDBJ whole genome shotgun (WGS) entry which is preliminary data.</text>
</comment>
<dbReference type="EMBL" id="NWUX01000011">
    <property type="protein sequence ID" value="PCF95290.1"/>
    <property type="molecule type" value="Genomic_DNA"/>
</dbReference>
<evidence type="ECO:0000313" key="13">
    <source>
        <dbReference type="EMBL" id="PCF95290.1"/>
    </source>
</evidence>
<dbReference type="PANTHER" id="PTHR43527:SF2">
    <property type="entry name" value="4-DIPHOSPHOCYTIDYL-2-C-METHYL-D-ERYTHRITOL KINASE, CHLOROPLASTIC"/>
    <property type="match status" value="1"/>
</dbReference>
<dbReference type="PANTHER" id="PTHR43527">
    <property type="entry name" value="4-DIPHOSPHOCYTIDYL-2-C-METHYL-D-ERYTHRITOL KINASE, CHLOROPLASTIC"/>
    <property type="match status" value="1"/>
</dbReference>
<dbReference type="GO" id="GO:0050515">
    <property type="term" value="F:4-(cytidine 5'-diphospho)-2-C-methyl-D-erythritol kinase activity"/>
    <property type="evidence" value="ECO:0007669"/>
    <property type="project" value="UniProtKB-UniRule"/>
</dbReference>
<evidence type="ECO:0000256" key="6">
    <source>
        <dbReference type="ARBA" id="ARBA00022777"/>
    </source>
</evidence>